<dbReference type="InterPro" id="IPR002110">
    <property type="entry name" value="Ankyrin_rpt"/>
</dbReference>
<feature type="repeat" description="ANK" evidence="13">
    <location>
        <begin position="486"/>
        <end position="518"/>
    </location>
</feature>
<comment type="domain">
    <text evidence="14">The segment S4 is probably the voltage-sensor and is characterized by a series of positively charged amino acids. The pore-forming region H5 is enclosed by the transmembrane segments S5 and S6 in the Shaker-type (1P/6TM) and contains the GYGD signature motif which seems to be involved in potassium selectivity.</text>
</comment>
<dbReference type="PROSITE" id="PS50297">
    <property type="entry name" value="ANK_REP_REGION"/>
    <property type="match status" value="2"/>
</dbReference>
<keyword evidence="11 14" id="KW-0472">Membrane</keyword>
<keyword evidence="7 14" id="KW-0851">Voltage-gated channel</keyword>
<sequence>MVVLVAYSAWVYPFEIAFMKSSTKGALCIADNVVDFFFAVDITLTFFVAYIDPRTQLLVRDSRKIAFRYLSTWFLMDVASTIPFELITGDNKAGLGYCLLGMLRLWRLRKVKRLFTRLEKDIRFSYFWIRCARLLSVTLFLVHCAGCIYYLLADRYPHQGRTWIGVVLPNFREDSLRIRYISAIYWSITTMTTVGYGDLHAVNTREMVFNIIYMLFNLGLTAYLIGNMTNLVVEGTRRTMEFRNSIQAASNFVCRNHLPPRLKRQILAYMCLRFRAESLNQQHLMDQLPKSICKSICQRLFLPVVEQVYLFKGVSRESLLLLVIKMKAEYFPPREDVIMQNEAPDDVYIIVSGEVDIIVCENDKEQVMGTLTTGDIFGETSAIYNKPQHFTFRTKTLSQLLRLKQSTLLETMQTKQEDCLVIFKNFLQKQTELKDLNIEDFLGDNGEYNNGSNIPCNLFTAAATGDSCTLEVLLKAGMDPNIGDSKGQTPLHLATSKGHEDCVLVLLQHACNTNIKDMDGNTPLWHSIFAKDCKIFNLLYHYSYITNPQIGGDLLCLAANRNDHFAMSKLLELGLNIDSKDRQGSTALEVAVAKNHKDMVNFLLTNGASIDDLNLSKSEQLGLSTLVGIPDELMKLPKKQEQILCRGRTCGVVPRVSVYKGHPSQQRFSSEPGKLMRLPSSMEELKNIAGRKFGVDMRETILVNDEGAEIDSIQVIRDNDKLFLLGSEDFFEFNINKQSELTNPHS</sequence>
<comment type="similarity">
    <text evidence="2 14">Belongs to the potassium channel family. Plant (TC 1.A.1.4) subfamily.</text>
</comment>
<dbReference type="PANTHER" id="PTHR45743:SF21">
    <property type="entry name" value="POTASSIUM CHANNEL AKT2_3"/>
    <property type="match status" value="1"/>
</dbReference>
<dbReference type="Gene3D" id="1.25.40.20">
    <property type="entry name" value="Ankyrin repeat-containing domain"/>
    <property type="match status" value="1"/>
</dbReference>
<keyword evidence="10 14" id="KW-0406">Ion transport</keyword>
<gene>
    <name evidence="17" type="primary">AKT2</name>
    <name evidence="17" type="ORF">QJS10_CPA08g01141</name>
</gene>
<dbReference type="PRINTS" id="PR01463">
    <property type="entry name" value="EAGCHANLFMLY"/>
</dbReference>
<evidence type="ECO:0000256" key="8">
    <source>
        <dbReference type="ARBA" id="ARBA00022958"/>
    </source>
</evidence>
<dbReference type="Proteomes" id="UP001180020">
    <property type="component" value="Unassembled WGS sequence"/>
</dbReference>
<evidence type="ECO:0000256" key="9">
    <source>
        <dbReference type="ARBA" id="ARBA00022989"/>
    </source>
</evidence>
<evidence type="ECO:0000256" key="10">
    <source>
        <dbReference type="ARBA" id="ARBA00023065"/>
    </source>
</evidence>
<feature type="transmembrane region" description="Helical" evidence="14">
    <location>
        <begin position="36"/>
        <end position="53"/>
    </location>
</feature>
<dbReference type="SUPFAM" id="SSF81324">
    <property type="entry name" value="Voltage-gated potassium channels"/>
    <property type="match status" value="1"/>
</dbReference>
<evidence type="ECO:0000256" key="11">
    <source>
        <dbReference type="ARBA" id="ARBA00023136"/>
    </source>
</evidence>
<protein>
    <recommendedName>
        <fullName evidence="14">Potassium channel</fullName>
    </recommendedName>
</protein>
<dbReference type="Gene3D" id="1.10.287.70">
    <property type="match status" value="1"/>
</dbReference>
<dbReference type="FunFam" id="2.60.120.10:FF:000074">
    <property type="entry name" value="Potassium channel KAT2"/>
    <property type="match status" value="1"/>
</dbReference>
<dbReference type="GO" id="GO:0034702">
    <property type="term" value="C:monoatomic ion channel complex"/>
    <property type="evidence" value="ECO:0007669"/>
    <property type="project" value="UniProtKB-KW"/>
</dbReference>
<feature type="domain" description="KHA" evidence="16">
    <location>
        <begin position="655"/>
        <end position="742"/>
    </location>
</feature>
<evidence type="ECO:0000256" key="2">
    <source>
        <dbReference type="ARBA" id="ARBA00007929"/>
    </source>
</evidence>
<keyword evidence="18" id="KW-1185">Reference proteome</keyword>
<dbReference type="InterPro" id="IPR021789">
    <property type="entry name" value="KHA_dom"/>
</dbReference>
<dbReference type="Pfam" id="PF00520">
    <property type="entry name" value="Ion_trans"/>
    <property type="match status" value="1"/>
</dbReference>
<comment type="domain">
    <text evidence="14">The KHA domain (rich in hydrophobic and acidic residues) present in the C-terminal part is likely to be important for tetramerization.</text>
</comment>
<keyword evidence="3 14" id="KW-0813">Transport</keyword>
<dbReference type="PANTHER" id="PTHR45743">
    <property type="entry name" value="POTASSIUM CHANNEL AKT1"/>
    <property type="match status" value="1"/>
</dbReference>
<feature type="transmembrane region" description="Helical" evidence="14">
    <location>
        <begin position="127"/>
        <end position="152"/>
    </location>
</feature>
<evidence type="ECO:0000259" key="16">
    <source>
        <dbReference type="PROSITE" id="PS51490"/>
    </source>
</evidence>
<dbReference type="PRINTS" id="PR01415">
    <property type="entry name" value="ANKYRIN"/>
</dbReference>
<dbReference type="SMART" id="SM00248">
    <property type="entry name" value="ANK"/>
    <property type="match status" value="4"/>
</dbReference>
<dbReference type="InterPro" id="IPR014710">
    <property type="entry name" value="RmlC-like_jellyroll"/>
</dbReference>
<evidence type="ECO:0000256" key="6">
    <source>
        <dbReference type="ARBA" id="ARBA00022826"/>
    </source>
</evidence>
<keyword evidence="8 14" id="KW-0630">Potassium</keyword>
<keyword evidence="12 14" id="KW-0407">Ion channel</keyword>
<dbReference type="InterPro" id="IPR003938">
    <property type="entry name" value="K_chnl_volt-dep_EAG/ELK/ERG"/>
</dbReference>
<evidence type="ECO:0000256" key="13">
    <source>
        <dbReference type="PROSITE-ProRule" id="PRU00023"/>
    </source>
</evidence>
<dbReference type="InterPro" id="IPR018490">
    <property type="entry name" value="cNMP-bd_dom_sf"/>
</dbReference>
<dbReference type="InterPro" id="IPR036770">
    <property type="entry name" value="Ankyrin_rpt-contain_sf"/>
</dbReference>
<keyword evidence="6 14" id="KW-0631">Potassium channel</keyword>
<reference evidence="17" key="2">
    <citation type="submission" date="2023-06" db="EMBL/GenBank/DDBJ databases">
        <authorList>
            <person name="Ma L."/>
            <person name="Liu K.-W."/>
            <person name="Li Z."/>
            <person name="Hsiao Y.-Y."/>
            <person name="Qi Y."/>
            <person name="Fu T."/>
            <person name="Tang G."/>
            <person name="Zhang D."/>
            <person name="Sun W.-H."/>
            <person name="Liu D.-K."/>
            <person name="Li Y."/>
            <person name="Chen G.-Z."/>
            <person name="Liu X.-D."/>
            <person name="Liao X.-Y."/>
            <person name="Jiang Y.-T."/>
            <person name="Yu X."/>
            <person name="Hao Y."/>
            <person name="Huang J."/>
            <person name="Zhao X.-W."/>
            <person name="Ke S."/>
            <person name="Chen Y.-Y."/>
            <person name="Wu W.-L."/>
            <person name="Hsu J.-L."/>
            <person name="Lin Y.-F."/>
            <person name="Huang M.-D."/>
            <person name="Li C.-Y."/>
            <person name="Huang L."/>
            <person name="Wang Z.-W."/>
            <person name="Zhao X."/>
            <person name="Zhong W.-Y."/>
            <person name="Peng D.-H."/>
            <person name="Ahmad S."/>
            <person name="Lan S."/>
            <person name="Zhang J.-S."/>
            <person name="Tsai W.-C."/>
            <person name="Van De Peer Y."/>
            <person name="Liu Z.-J."/>
        </authorList>
    </citation>
    <scope>NUCLEOTIDE SEQUENCE</scope>
    <source>
        <strain evidence="17">CP</strain>
        <tissue evidence="17">Leaves</tissue>
    </source>
</reference>
<dbReference type="PROSITE" id="PS50088">
    <property type="entry name" value="ANK_REPEAT"/>
    <property type="match status" value="2"/>
</dbReference>
<comment type="caution">
    <text evidence="14">Lacks conserved residue(s) required for the propagation of feature annotation.</text>
</comment>
<evidence type="ECO:0000259" key="15">
    <source>
        <dbReference type="PROSITE" id="PS50042"/>
    </source>
</evidence>
<proteinExistence type="inferred from homology"/>
<comment type="function">
    <text evidence="14">Potassium channel.</text>
</comment>
<evidence type="ECO:0000256" key="14">
    <source>
        <dbReference type="RuleBase" id="RU369015"/>
    </source>
</evidence>
<dbReference type="Gene3D" id="2.60.120.10">
    <property type="entry name" value="Jelly Rolls"/>
    <property type="match status" value="1"/>
</dbReference>
<name>A0AAV9E8W8_ACOCL</name>
<evidence type="ECO:0000313" key="18">
    <source>
        <dbReference type="Proteomes" id="UP001180020"/>
    </source>
</evidence>
<comment type="caution">
    <text evidence="17">The sequence shown here is derived from an EMBL/GenBank/DDBJ whole genome shotgun (WGS) entry which is preliminary data.</text>
</comment>
<accession>A0AAV9E8W8</accession>
<feature type="domain" description="Cyclic nucleotide-binding" evidence="15">
    <location>
        <begin position="310"/>
        <end position="429"/>
    </location>
</feature>
<feature type="transmembrane region" description="Helical" evidence="14">
    <location>
        <begin position="178"/>
        <end position="196"/>
    </location>
</feature>
<feature type="transmembrane region" description="Helical" evidence="14">
    <location>
        <begin position="208"/>
        <end position="226"/>
    </location>
</feature>
<dbReference type="AlphaFoldDB" id="A0AAV9E8W8"/>
<dbReference type="SUPFAM" id="SSF51206">
    <property type="entry name" value="cAMP-binding domain-like"/>
    <property type="match status" value="1"/>
</dbReference>
<evidence type="ECO:0000313" key="17">
    <source>
        <dbReference type="EMBL" id="KAK1309910.1"/>
    </source>
</evidence>
<comment type="subcellular location">
    <subcellularLocation>
        <location evidence="1 14">Membrane</location>
        <topology evidence="1 14">Multi-pass membrane protein</topology>
    </subcellularLocation>
</comment>
<feature type="repeat" description="ANK" evidence="13">
    <location>
        <begin position="583"/>
        <end position="615"/>
    </location>
</feature>
<dbReference type="PROSITE" id="PS50042">
    <property type="entry name" value="CNMP_BINDING_3"/>
    <property type="match status" value="1"/>
</dbReference>
<dbReference type="Pfam" id="PF12796">
    <property type="entry name" value="Ank_2"/>
    <property type="match status" value="2"/>
</dbReference>
<dbReference type="EMBL" id="JAUJYO010000008">
    <property type="protein sequence ID" value="KAK1309910.1"/>
    <property type="molecule type" value="Genomic_DNA"/>
</dbReference>
<evidence type="ECO:0000256" key="3">
    <source>
        <dbReference type="ARBA" id="ARBA00022448"/>
    </source>
</evidence>
<dbReference type="SUPFAM" id="SSF48403">
    <property type="entry name" value="Ankyrin repeat"/>
    <property type="match status" value="1"/>
</dbReference>
<evidence type="ECO:0000256" key="5">
    <source>
        <dbReference type="ARBA" id="ARBA00022692"/>
    </source>
</evidence>
<dbReference type="SMART" id="SM00100">
    <property type="entry name" value="cNMP"/>
    <property type="match status" value="1"/>
</dbReference>
<evidence type="ECO:0000256" key="7">
    <source>
        <dbReference type="ARBA" id="ARBA00022882"/>
    </source>
</evidence>
<organism evidence="17 18">
    <name type="scientific">Acorus calamus</name>
    <name type="common">Sweet flag</name>
    <dbReference type="NCBI Taxonomy" id="4465"/>
    <lineage>
        <taxon>Eukaryota</taxon>
        <taxon>Viridiplantae</taxon>
        <taxon>Streptophyta</taxon>
        <taxon>Embryophyta</taxon>
        <taxon>Tracheophyta</taxon>
        <taxon>Spermatophyta</taxon>
        <taxon>Magnoliopsida</taxon>
        <taxon>Liliopsida</taxon>
        <taxon>Acoraceae</taxon>
        <taxon>Acorus</taxon>
    </lineage>
</organism>
<evidence type="ECO:0000256" key="12">
    <source>
        <dbReference type="ARBA" id="ARBA00023303"/>
    </source>
</evidence>
<comment type="subunit">
    <text evidence="14">The potassium channel is composed of a homo- or heterotetrameric complex of pore-forming subunits.</text>
</comment>
<keyword evidence="5 14" id="KW-0812">Transmembrane</keyword>
<dbReference type="CDD" id="cd00038">
    <property type="entry name" value="CAP_ED"/>
    <property type="match status" value="1"/>
</dbReference>
<evidence type="ECO:0000256" key="1">
    <source>
        <dbReference type="ARBA" id="ARBA00004141"/>
    </source>
</evidence>
<keyword evidence="13" id="KW-0040">ANK repeat</keyword>
<dbReference type="PROSITE" id="PS51490">
    <property type="entry name" value="KHA"/>
    <property type="match status" value="1"/>
</dbReference>
<dbReference type="InterPro" id="IPR000595">
    <property type="entry name" value="cNMP-bd_dom"/>
</dbReference>
<keyword evidence="9 14" id="KW-1133">Transmembrane helix</keyword>
<dbReference type="GO" id="GO:0005249">
    <property type="term" value="F:voltage-gated potassium channel activity"/>
    <property type="evidence" value="ECO:0007669"/>
    <property type="project" value="UniProtKB-UniRule"/>
</dbReference>
<reference evidence="17" key="1">
    <citation type="journal article" date="2023" name="Nat. Commun.">
        <title>Diploid and tetraploid genomes of Acorus and the evolution of monocots.</title>
        <authorList>
            <person name="Ma L."/>
            <person name="Liu K.W."/>
            <person name="Li Z."/>
            <person name="Hsiao Y.Y."/>
            <person name="Qi Y."/>
            <person name="Fu T."/>
            <person name="Tang G.D."/>
            <person name="Zhang D."/>
            <person name="Sun W.H."/>
            <person name="Liu D.K."/>
            <person name="Li Y."/>
            <person name="Chen G.Z."/>
            <person name="Liu X.D."/>
            <person name="Liao X.Y."/>
            <person name="Jiang Y.T."/>
            <person name="Yu X."/>
            <person name="Hao Y."/>
            <person name="Huang J."/>
            <person name="Zhao X.W."/>
            <person name="Ke S."/>
            <person name="Chen Y.Y."/>
            <person name="Wu W.L."/>
            <person name="Hsu J.L."/>
            <person name="Lin Y.F."/>
            <person name="Huang M.D."/>
            <person name="Li C.Y."/>
            <person name="Huang L."/>
            <person name="Wang Z.W."/>
            <person name="Zhao X."/>
            <person name="Zhong W.Y."/>
            <person name="Peng D.H."/>
            <person name="Ahmad S."/>
            <person name="Lan S."/>
            <person name="Zhang J.S."/>
            <person name="Tsai W.C."/>
            <person name="Van de Peer Y."/>
            <person name="Liu Z.J."/>
        </authorList>
    </citation>
    <scope>NUCLEOTIDE SEQUENCE</scope>
    <source>
        <strain evidence="17">CP</strain>
    </source>
</reference>
<dbReference type="FunFam" id="1.10.287.70:FF:000123">
    <property type="entry name" value="Potassium channel KAT3"/>
    <property type="match status" value="1"/>
</dbReference>
<keyword evidence="4 14" id="KW-0633">Potassium transport</keyword>
<dbReference type="InterPro" id="IPR005821">
    <property type="entry name" value="Ion_trans_dom"/>
</dbReference>
<dbReference type="Pfam" id="PF00027">
    <property type="entry name" value="cNMP_binding"/>
    <property type="match status" value="1"/>
</dbReference>
<dbReference type="InterPro" id="IPR045319">
    <property type="entry name" value="KAT/AKT"/>
</dbReference>
<evidence type="ECO:0000256" key="4">
    <source>
        <dbReference type="ARBA" id="ARBA00022538"/>
    </source>
</evidence>
<dbReference type="Pfam" id="PF11834">
    <property type="entry name" value="KHA"/>
    <property type="match status" value="1"/>
</dbReference>